<organism evidence="1 2">
    <name type="scientific">Liparis tanakae</name>
    <name type="common">Tanaka's snailfish</name>
    <dbReference type="NCBI Taxonomy" id="230148"/>
    <lineage>
        <taxon>Eukaryota</taxon>
        <taxon>Metazoa</taxon>
        <taxon>Chordata</taxon>
        <taxon>Craniata</taxon>
        <taxon>Vertebrata</taxon>
        <taxon>Euteleostomi</taxon>
        <taxon>Actinopterygii</taxon>
        <taxon>Neopterygii</taxon>
        <taxon>Teleostei</taxon>
        <taxon>Neoteleostei</taxon>
        <taxon>Acanthomorphata</taxon>
        <taxon>Eupercaria</taxon>
        <taxon>Perciformes</taxon>
        <taxon>Cottioidei</taxon>
        <taxon>Cottales</taxon>
        <taxon>Liparidae</taxon>
        <taxon>Liparis</taxon>
    </lineage>
</organism>
<gene>
    <name evidence="1" type="ORF">EYF80_066706</name>
</gene>
<keyword evidence="2" id="KW-1185">Reference proteome</keyword>
<evidence type="ECO:0000313" key="1">
    <source>
        <dbReference type="EMBL" id="TNN23176.1"/>
    </source>
</evidence>
<proteinExistence type="predicted"/>
<comment type="caution">
    <text evidence="1">The sequence shown here is derived from an EMBL/GenBank/DDBJ whole genome shotgun (WGS) entry which is preliminary data.</text>
</comment>
<accession>A0A4Z2E2N6</accession>
<dbReference type="AlphaFoldDB" id="A0A4Z2E2N6"/>
<reference evidence="1 2" key="1">
    <citation type="submission" date="2019-03" db="EMBL/GenBank/DDBJ databases">
        <title>First draft genome of Liparis tanakae, snailfish: a comprehensive survey of snailfish specific genes.</title>
        <authorList>
            <person name="Kim W."/>
            <person name="Song I."/>
            <person name="Jeong J.-H."/>
            <person name="Kim D."/>
            <person name="Kim S."/>
            <person name="Ryu S."/>
            <person name="Song J.Y."/>
            <person name="Lee S.K."/>
        </authorList>
    </citation>
    <scope>NUCLEOTIDE SEQUENCE [LARGE SCALE GENOMIC DNA]</scope>
    <source>
        <tissue evidence="1">Muscle</tissue>
    </source>
</reference>
<evidence type="ECO:0000313" key="2">
    <source>
        <dbReference type="Proteomes" id="UP000314294"/>
    </source>
</evidence>
<dbReference type="Proteomes" id="UP000314294">
    <property type="component" value="Unassembled WGS sequence"/>
</dbReference>
<name>A0A4Z2E2N6_9TELE</name>
<sequence length="99" mass="10836">MKTIKKEGVELNCSTRKAFLRGSSWIDGVSCRHADSQKSFTGLRLVFAQRSFASGRFPIMRVGASVFINVRRGSVGLLGMSSSGRSSRSAVLEMFVQLC</sequence>
<protein>
    <submittedName>
        <fullName evidence="1">Uncharacterized protein</fullName>
    </submittedName>
</protein>
<dbReference type="EMBL" id="SRLO01019487">
    <property type="protein sequence ID" value="TNN23176.1"/>
    <property type="molecule type" value="Genomic_DNA"/>
</dbReference>